<reference evidence="1 2" key="1">
    <citation type="submission" date="2020-07" db="EMBL/GenBank/DDBJ databases">
        <title>Definition of the novel symbiovar canariense within Mesorhizobium novociceri, a new species of genus Mesorhizobium nodulating Cicer canariense in the Caldera de Taburiente National Park (La Palma, Canary Islands).</title>
        <authorList>
            <person name="Leon-Barrios M."/>
            <person name="Perez-Yepez J."/>
            <person name="Flores-Felix J.D."/>
            <person name="Ramirez-Baena M.H."/>
            <person name="Pulido-Suarez L."/>
            <person name="Igual J.M."/>
            <person name="Velazquez E."/>
            <person name="Peix A."/>
        </authorList>
    </citation>
    <scope>NUCLEOTIDE SEQUENCE [LARGE SCALE GENOMIC DNA]</scope>
    <source>
        <strain evidence="1 2">CCANP35</strain>
    </source>
</reference>
<comment type="caution">
    <text evidence="1">The sequence shown here is derived from an EMBL/GenBank/DDBJ whole genome shotgun (WGS) entry which is preliminary data.</text>
</comment>
<protein>
    <submittedName>
        <fullName evidence="1">Uncharacterized protein</fullName>
    </submittedName>
</protein>
<evidence type="ECO:0000313" key="1">
    <source>
        <dbReference type="EMBL" id="MBA1141717.1"/>
    </source>
</evidence>
<accession>A0A838B6L3</accession>
<name>A0A838B6L3_9HYPH</name>
<dbReference type="Proteomes" id="UP000558284">
    <property type="component" value="Unassembled WGS sequence"/>
</dbReference>
<gene>
    <name evidence="1" type="ORF">H0241_15825</name>
</gene>
<dbReference type="AlphaFoldDB" id="A0A838B6L3"/>
<dbReference type="EMBL" id="JACDTY010000007">
    <property type="protein sequence ID" value="MBA1141717.1"/>
    <property type="molecule type" value="Genomic_DNA"/>
</dbReference>
<proteinExistence type="predicted"/>
<organism evidence="1 2">
    <name type="scientific">Mesorhizobium neociceri</name>
    <dbReference type="NCBI Taxonomy" id="1307853"/>
    <lineage>
        <taxon>Bacteria</taxon>
        <taxon>Pseudomonadati</taxon>
        <taxon>Pseudomonadota</taxon>
        <taxon>Alphaproteobacteria</taxon>
        <taxon>Hyphomicrobiales</taxon>
        <taxon>Phyllobacteriaceae</taxon>
        <taxon>Mesorhizobium</taxon>
    </lineage>
</organism>
<evidence type="ECO:0000313" key="2">
    <source>
        <dbReference type="Proteomes" id="UP000558284"/>
    </source>
</evidence>
<dbReference type="RefSeq" id="WP_181058597.1">
    <property type="nucleotide sequence ID" value="NZ_JACDTY010000007.1"/>
</dbReference>
<sequence>MAQPDWTFLMAGDWTINRVVFAPQAAVDLLNDLDARIARHNSRITELLEANNRYLQDARNWHIVEQLRVGEGSSVEILCDNADFNGQPNNAVVCNGEWTDWQNARFTGDTIAAALGAALVAFTQWSRT</sequence>
<keyword evidence="2" id="KW-1185">Reference proteome</keyword>